<dbReference type="InterPro" id="IPR013604">
    <property type="entry name" value="7TM_chemorcpt"/>
</dbReference>
<feature type="transmembrane region" description="Helical" evidence="6">
    <location>
        <begin position="143"/>
        <end position="165"/>
    </location>
</feature>
<dbReference type="GO" id="GO:0050909">
    <property type="term" value="P:sensory perception of taste"/>
    <property type="evidence" value="ECO:0007669"/>
    <property type="project" value="InterPro"/>
</dbReference>
<evidence type="ECO:0008006" key="9">
    <source>
        <dbReference type="Google" id="ProtNLM"/>
    </source>
</evidence>
<keyword evidence="2" id="KW-1003">Cell membrane</keyword>
<comment type="subcellular location">
    <subcellularLocation>
        <location evidence="1">Cell membrane</location>
        <topology evidence="1">Multi-pass membrane protein</topology>
    </subcellularLocation>
</comment>
<keyword evidence="3 6" id="KW-0812">Transmembrane</keyword>
<protein>
    <recommendedName>
        <fullName evidence="9">Gustatory receptor</fullName>
    </recommendedName>
</protein>
<evidence type="ECO:0000313" key="8">
    <source>
        <dbReference type="Proteomes" id="UP000299102"/>
    </source>
</evidence>
<name>A0A4C1UF25_EUMVA</name>
<keyword evidence="4 6" id="KW-1133">Transmembrane helix</keyword>
<evidence type="ECO:0000256" key="3">
    <source>
        <dbReference type="ARBA" id="ARBA00022692"/>
    </source>
</evidence>
<organism evidence="7 8">
    <name type="scientific">Eumeta variegata</name>
    <name type="common">Bagworm moth</name>
    <name type="synonym">Eumeta japonica</name>
    <dbReference type="NCBI Taxonomy" id="151549"/>
    <lineage>
        <taxon>Eukaryota</taxon>
        <taxon>Metazoa</taxon>
        <taxon>Ecdysozoa</taxon>
        <taxon>Arthropoda</taxon>
        <taxon>Hexapoda</taxon>
        <taxon>Insecta</taxon>
        <taxon>Pterygota</taxon>
        <taxon>Neoptera</taxon>
        <taxon>Endopterygota</taxon>
        <taxon>Lepidoptera</taxon>
        <taxon>Glossata</taxon>
        <taxon>Ditrysia</taxon>
        <taxon>Tineoidea</taxon>
        <taxon>Psychidae</taxon>
        <taxon>Oiketicinae</taxon>
        <taxon>Eumeta</taxon>
    </lineage>
</organism>
<reference evidence="7 8" key="1">
    <citation type="journal article" date="2019" name="Commun. Biol.">
        <title>The bagworm genome reveals a unique fibroin gene that provides high tensile strength.</title>
        <authorList>
            <person name="Kono N."/>
            <person name="Nakamura H."/>
            <person name="Ohtoshi R."/>
            <person name="Tomita M."/>
            <person name="Numata K."/>
            <person name="Arakawa K."/>
        </authorList>
    </citation>
    <scope>NUCLEOTIDE SEQUENCE [LARGE SCALE GENOMIC DNA]</scope>
</reference>
<sequence length="242" mass="27834">MNKYELRRHRVEPNSYRYLLTSVVVNAVAITNFYFVLSSYNFDAAHFIDYMSTVQIIIVFWSRSRNPEESPSALTASRVGIGYLGKGNRLSELLLTGRKATAEVVTARLYSARMRYFSGHIDSFSCDSQLDYSMEKDFEAFSFIWGFVVWTTKELFMLILVSAMYEKVYTRIEKLKRACAVLCENRSDVTLRRTAKNVIRLCSVRHAKIRVFSLFAVDAVLPLRLAGLLATYCIVLLQFAFL</sequence>
<evidence type="ECO:0000256" key="1">
    <source>
        <dbReference type="ARBA" id="ARBA00004651"/>
    </source>
</evidence>
<evidence type="ECO:0000256" key="2">
    <source>
        <dbReference type="ARBA" id="ARBA00022475"/>
    </source>
</evidence>
<evidence type="ECO:0000256" key="6">
    <source>
        <dbReference type="SAM" id="Phobius"/>
    </source>
</evidence>
<proteinExistence type="predicted"/>
<dbReference type="Proteomes" id="UP000299102">
    <property type="component" value="Unassembled WGS sequence"/>
</dbReference>
<dbReference type="EMBL" id="BGZK01000167">
    <property type="protein sequence ID" value="GBP24949.1"/>
    <property type="molecule type" value="Genomic_DNA"/>
</dbReference>
<dbReference type="Pfam" id="PF08395">
    <property type="entry name" value="7tm_7"/>
    <property type="match status" value="1"/>
</dbReference>
<accession>A0A4C1UF25</accession>
<keyword evidence="5 6" id="KW-0472">Membrane</keyword>
<dbReference type="OrthoDB" id="7490805at2759"/>
<feature type="transmembrane region" description="Helical" evidence="6">
    <location>
        <begin position="16"/>
        <end position="37"/>
    </location>
</feature>
<dbReference type="AlphaFoldDB" id="A0A4C1UF25"/>
<evidence type="ECO:0000256" key="4">
    <source>
        <dbReference type="ARBA" id="ARBA00022989"/>
    </source>
</evidence>
<keyword evidence="8" id="KW-1185">Reference proteome</keyword>
<comment type="caution">
    <text evidence="7">The sequence shown here is derived from an EMBL/GenBank/DDBJ whole genome shotgun (WGS) entry which is preliminary data.</text>
</comment>
<gene>
    <name evidence="7" type="ORF">EVAR_12616_1</name>
</gene>
<dbReference type="GO" id="GO:0005886">
    <property type="term" value="C:plasma membrane"/>
    <property type="evidence" value="ECO:0007669"/>
    <property type="project" value="UniProtKB-SubCell"/>
</dbReference>
<feature type="transmembrane region" description="Helical" evidence="6">
    <location>
        <begin position="215"/>
        <end position="241"/>
    </location>
</feature>
<evidence type="ECO:0000256" key="5">
    <source>
        <dbReference type="ARBA" id="ARBA00023136"/>
    </source>
</evidence>
<evidence type="ECO:0000313" key="7">
    <source>
        <dbReference type="EMBL" id="GBP24949.1"/>
    </source>
</evidence>